<feature type="non-terminal residue" evidence="1">
    <location>
        <position position="1"/>
    </location>
</feature>
<dbReference type="EMBL" id="CM043798">
    <property type="protein sequence ID" value="KAI4814349.1"/>
    <property type="molecule type" value="Genomic_DNA"/>
</dbReference>
<proteinExistence type="predicted"/>
<comment type="caution">
    <text evidence="1">The sequence shown here is derived from an EMBL/GenBank/DDBJ whole genome shotgun (WGS) entry which is preliminary data.</text>
</comment>
<reference evidence="1" key="1">
    <citation type="submission" date="2022-05" db="EMBL/GenBank/DDBJ databases">
        <title>Chromosome-level genome of Chaenocephalus aceratus.</title>
        <authorList>
            <person name="Park H."/>
        </authorList>
    </citation>
    <scope>NUCLEOTIDE SEQUENCE</scope>
    <source>
        <strain evidence="1">KU_202001</strain>
    </source>
</reference>
<sequence length="87" mass="9259">GDTPGNGFLKQLEGVIGSHDSSLGPIRGHRALSIPERLQIFFTTNGMMLLLHRASSACTNPDKKPPGEEPGERGAEREGGGPRWPGL</sequence>
<dbReference type="Proteomes" id="UP001057452">
    <property type="component" value="Chromosome 14"/>
</dbReference>
<protein>
    <submittedName>
        <fullName evidence="1">Uncharacterized protein</fullName>
    </submittedName>
</protein>
<name>A0ACB9WLW4_CHAAC</name>
<organism evidence="1 2">
    <name type="scientific">Chaenocephalus aceratus</name>
    <name type="common">Blackfin icefish</name>
    <name type="synonym">Chaenichthys aceratus</name>
    <dbReference type="NCBI Taxonomy" id="36190"/>
    <lineage>
        <taxon>Eukaryota</taxon>
        <taxon>Metazoa</taxon>
        <taxon>Chordata</taxon>
        <taxon>Craniata</taxon>
        <taxon>Vertebrata</taxon>
        <taxon>Euteleostomi</taxon>
        <taxon>Actinopterygii</taxon>
        <taxon>Neopterygii</taxon>
        <taxon>Teleostei</taxon>
        <taxon>Neoteleostei</taxon>
        <taxon>Acanthomorphata</taxon>
        <taxon>Eupercaria</taxon>
        <taxon>Perciformes</taxon>
        <taxon>Notothenioidei</taxon>
        <taxon>Channichthyidae</taxon>
        <taxon>Chaenocephalus</taxon>
    </lineage>
</organism>
<accession>A0ACB9WLW4</accession>
<evidence type="ECO:0000313" key="2">
    <source>
        <dbReference type="Proteomes" id="UP001057452"/>
    </source>
</evidence>
<evidence type="ECO:0000313" key="1">
    <source>
        <dbReference type="EMBL" id="KAI4814349.1"/>
    </source>
</evidence>
<keyword evidence="2" id="KW-1185">Reference proteome</keyword>
<feature type="non-terminal residue" evidence="1">
    <location>
        <position position="87"/>
    </location>
</feature>
<gene>
    <name evidence="1" type="ORF">KUCAC02_003546</name>
</gene>